<sequence>MELGYFFTAIWALLLLVSLFDRRASIGGRFAGLILGALAVVFGVVIAQTPAYVPLRAHGLEKEYWAEYLDWLEFLRASLHTRVAQEKPALAAGLGAPQTAASATPTADGSDAASNPTAATVKNAANGERSVLPRKPLSSISNKGWRERILTFLTYAPIVGFGVFFIIGVIGFLMSVFRRDFALTAVPLEWLLLIGGSLTTFPQFFFFRPDRPHLSEFMPGYIIAMMASAWLLWPRGSKHPVVRRLFAGLVSLFLIGQFLIFAVFAMQHPSSGTIAARFGRKARFQGENGVRVHTSKKEAAILQGVYDIVMKSSGPDDYLICYPYMPGYNVMTNRRTYLHNVYVDNATRGSHWSENTIRDLEEKHPAVVIIDDREINGTPASRFTHWGAPVYAFLKKHYKMAGKFETVEVFTLPHPSATPEAPAAPAPAPTPIPPATPAPAASTPTAPAPATPAPVVPPNPPPTESPATTPAPSTPPVPAPTTPSAPPTATPAPSTTPPGLPEAPPAGGVASLSGLPRPLSSVVEAGSLPRPSVPAGAPLLRLLPRLIRLRLSSELQGLQIVQGNRLAGKDGIALGAGFGERLRAQRLADAFLGDRRGVHNVVNEPRAVVIPEMVIGILQVGAERELRHDGVCGWSHHGRLDSHRL</sequence>
<dbReference type="InterPro" id="IPR051425">
    <property type="entry name" value="Formin_Homology"/>
</dbReference>
<evidence type="ECO:0000256" key="2">
    <source>
        <dbReference type="SAM" id="Phobius"/>
    </source>
</evidence>
<dbReference type="STRING" id="497964.CfE428DRAFT_5346"/>
<feature type="region of interest" description="Disordered" evidence="1">
    <location>
        <begin position="417"/>
        <end position="513"/>
    </location>
</feature>
<keyword evidence="2" id="KW-0472">Membrane</keyword>
<feature type="transmembrane region" description="Helical" evidence="2">
    <location>
        <begin position="152"/>
        <end position="174"/>
    </location>
</feature>
<organism evidence="3 4">
    <name type="scientific">Chthoniobacter flavus Ellin428</name>
    <dbReference type="NCBI Taxonomy" id="497964"/>
    <lineage>
        <taxon>Bacteria</taxon>
        <taxon>Pseudomonadati</taxon>
        <taxon>Verrucomicrobiota</taxon>
        <taxon>Spartobacteria</taxon>
        <taxon>Chthoniobacterales</taxon>
        <taxon>Chthoniobacteraceae</taxon>
        <taxon>Chthoniobacter</taxon>
    </lineage>
</organism>
<keyword evidence="4" id="KW-1185">Reference proteome</keyword>
<evidence type="ECO:0000256" key="1">
    <source>
        <dbReference type="SAM" id="MobiDB-lite"/>
    </source>
</evidence>
<feature type="compositionally biased region" description="Pro residues" evidence="1">
    <location>
        <begin position="472"/>
        <end position="504"/>
    </location>
</feature>
<gene>
    <name evidence="3" type="ORF">CfE428DRAFT_5346</name>
</gene>
<dbReference type="PANTHER" id="PTHR45725">
    <property type="entry name" value="FORMIN HOMOLOGY 2 FAMILY MEMBER"/>
    <property type="match status" value="1"/>
</dbReference>
<feature type="compositionally biased region" description="Pro residues" evidence="1">
    <location>
        <begin position="446"/>
        <end position="464"/>
    </location>
</feature>
<feature type="transmembrane region" description="Helical" evidence="2">
    <location>
        <begin position="6"/>
        <end position="21"/>
    </location>
</feature>
<dbReference type="Proteomes" id="UP000005824">
    <property type="component" value="Unassembled WGS sequence"/>
</dbReference>
<proteinExistence type="predicted"/>
<accession>B4D8V6</accession>
<evidence type="ECO:0000313" key="3">
    <source>
        <dbReference type="EMBL" id="EDY17164.1"/>
    </source>
</evidence>
<feature type="transmembrane region" description="Helical" evidence="2">
    <location>
        <begin position="181"/>
        <end position="205"/>
    </location>
</feature>
<name>B4D8V6_9BACT</name>
<dbReference type="InParanoid" id="B4D8V6"/>
<dbReference type="eggNOG" id="COG3266">
    <property type="taxonomic scope" value="Bacteria"/>
</dbReference>
<dbReference type="AlphaFoldDB" id="B4D8V6"/>
<dbReference type="EMBL" id="ABVL01000023">
    <property type="protein sequence ID" value="EDY17164.1"/>
    <property type="molecule type" value="Genomic_DNA"/>
</dbReference>
<feature type="transmembrane region" description="Helical" evidence="2">
    <location>
        <begin position="217"/>
        <end position="233"/>
    </location>
</feature>
<dbReference type="PANTHER" id="PTHR45725:SF1">
    <property type="entry name" value="DISHEVELLED ASSOCIATED ACTIVATOR OF MORPHOGENESIS, ISOFORM D"/>
    <property type="match status" value="1"/>
</dbReference>
<comment type="caution">
    <text evidence="3">The sequence shown here is derived from an EMBL/GenBank/DDBJ whole genome shotgun (WGS) entry which is preliminary data.</text>
</comment>
<keyword evidence="2" id="KW-1133">Transmembrane helix</keyword>
<protein>
    <submittedName>
        <fullName evidence="3">Uncharacterized protein</fullName>
    </submittedName>
</protein>
<reference evidence="3 4" key="1">
    <citation type="journal article" date="2011" name="J. Bacteriol.">
        <title>Genome sequence of Chthoniobacter flavus Ellin428, an aerobic heterotrophic soil bacterium.</title>
        <authorList>
            <person name="Kant R."/>
            <person name="van Passel M.W."/>
            <person name="Palva A."/>
            <person name="Lucas S."/>
            <person name="Lapidus A."/>
            <person name="Glavina Del Rio T."/>
            <person name="Dalin E."/>
            <person name="Tice H."/>
            <person name="Bruce D."/>
            <person name="Goodwin L."/>
            <person name="Pitluck S."/>
            <person name="Larimer F.W."/>
            <person name="Land M.L."/>
            <person name="Hauser L."/>
            <person name="Sangwan P."/>
            <person name="de Vos W.M."/>
            <person name="Janssen P.H."/>
            <person name="Smidt H."/>
        </authorList>
    </citation>
    <scope>NUCLEOTIDE SEQUENCE [LARGE SCALE GENOMIC DNA]</scope>
    <source>
        <strain evidence="3 4">Ellin428</strain>
    </source>
</reference>
<feature type="transmembrane region" description="Helical" evidence="2">
    <location>
        <begin position="245"/>
        <end position="266"/>
    </location>
</feature>
<feature type="compositionally biased region" description="Pro residues" evidence="1">
    <location>
        <begin position="422"/>
        <end position="437"/>
    </location>
</feature>
<evidence type="ECO:0000313" key="4">
    <source>
        <dbReference type="Proteomes" id="UP000005824"/>
    </source>
</evidence>
<feature type="transmembrane region" description="Helical" evidence="2">
    <location>
        <begin position="33"/>
        <end position="53"/>
    </location>
</feature>
<keyword evidence="2" id="KW-0812">Transmembrane</keyword>